<dbReference type="Gramene" id="PHT91251">
    <property type="protein sequence ID" value="PHT91251"/>
    <property type="gene ID" value="T459_06364"/>
</dbReference>
<dbReference type="CDD" id="cd06257">
    <property type="entry name" value="DnaJ"/>
    <property type="match status" value="1"/>
</dbReference>
<feature type="compositionally biased region" description="Low complexity" evidence="3">
    <location>
        <begin position="137"/>
        <end position="150"/>
    </location>
</feature>
<feature type="coiled-coil region" evidence="2">
    <location>
        <begin position="343"/>
        <end position="377"/>
    </location>
</feature>
<evidence type="ECO:0000313" key="5">
    <source>
        <dbReference type="EMBL" id="PHT91251.1"/>
    </source>
</evidence>
<dbReference type="GO" id="GO:0031982">
    <property type="term" value="C:vesicle"/>
    <property type="evidence" value="ECO:0000318"/>
    <property type="project" value="GO_Central"/>
</dbReference>
<dbReference type="PROSITE" id="PS50076">
    <property type="entry name" value="DNAJ_2"/>
    <property type="match status" value="1"/>
</dbReference>
<dbReference type="InterPro" id="IPR036869">
    <property type="entry name" value="J_dom_sf"/>
</dbReference>
<feature type="compositionally biased region" description="Basic and acidic residues" evidence="3">
    <location>
        <begin position="1222"/>
        <end position="1240"/>
    </location>
</feature>
<feature type="region of interest" description="Disordered" evidence="3">
    <location>
        <begin position="577"/>
        <end position="597"/>
    </location>
</feature>
<protein>
    <recommendedName>
        <fullName evidence="4">J domain-containing protein</fullName>
    </recommendedName>
</protein>
<feature type="region of interest" description="Disordered" evidence="3">
    <location>
        <begin position="753"/>
        <end position="779"/>
    </location>
</feature>
<reference evidence="5 6" key="1">
    <citation type="journal article" date="2014" name="Nat. Genet.">
        <title>Genome sequence of the hot pepper provides insights into the evolution of pungency in Capsicum species.</title>
        <authorList>
            <person name="Kim S."/>
            <person name="Park M."/>
            <person name="Yeom S.I."/>
            <person name="Kim Y.M."/>
            <person name="Lee J.M."/>
            <person name="Lee H.A."/>
            <person name="Seo E."/>
            <person name="Choi J."/>
            <person name="Cheong K."/>
            <person name="Kim K.T."/>
            <person name="Jung K."/>
            <person name="Lee G.W."/>
            <person name="Oh S.K."/>
            <person name="Bae C."/>
            <person name="Kim S.B."/>
            <person name="Lee H.Y."/>
            <person name="Kim S.Y."/>
            <person name="Kim M.S."/>
            <person name="Kang B.C."/>
            <person name="Jo Y.D."/>
            <person name="Yang H.B."/>
            <person name="Jeong H.J."/>
            <person name="Kang W.H."/>
            <person name="Kwon J.K."/>
            <person name="Shin C."/>
            <person name="Lim J.Y."/>
            <person name="Park J.H."/>
            <person name="Huh J.H."/>
            <person name="Kim J.S."/>
            <person name="Kim B.D."/>
            <person name="Cohen O."/>
            <person name="Paran I."/>
            <person name="Suh M.C."/>
            <person name="Lee S.B."/>
            <person name="Kim Y.K."/>
            <person name="Shin Y."/>
            <person name="Noh S.J."/>
            <person name="Park J."/>
            <person name="Seo Y.S."/>
            <person name="Kwon S.Y."/>
            <person name="Kim H.A."/>
            <person name="Park J.M."/>
            <person name="Kim H.J."/>
            <person name="Choi S.B."/>
            <person name="Bosland P.W."/>
            <person name="Reeves G."/>
            <person name="Jo S.H."/>
            <person name="Lee B.W."/>
            <person name="Cho H.T."/>
            <person name="Choi H.S."/>
            <person name="Lee M.S."/>
            <person name="Yu Y."/>
            <person name="Do Choi Y."/>
            <person name="Park B.S."/>
            <person name="van Deynze A."/>
            <person name="Ashrafi H."/>
            <person name="Hill T."/>
            <person name="Kim W.T."/>
            <person name="Pai H.S."/>
            <person name="Ahn H.K."/>
            <person name="Yeam I."/>
            <person name="Giovannoni J.J."/>
            <person name="Rose J.K."/>
            <person name="Sorensen I."/>
            <person name="Lee S.J."/>
            <person name="Kim R.W."/>
            <person name="Choi I.Y."/>
            <person name="Choi B.S."/>
            <person name="Lim J.S."/>
            <person name="Lee Y.H."/>
            <person name="Choi D."/>
        </authorList>
    </citation>
    <scope>NUCLEOTIDE SEQUENCE [LARGE SCALE GENOMIC DNA]</scope>
    <source>
        <strain evidence="6">cv. CM334</strain>
    </source>
</reference>
<gene>
    <name evidence="5" type="ORF">T459_06364</name>
</gene>
<feature type="region of interest" description="Disordered" evidence="3">
    <location>
        <begin position="117"/>
        <end position="157"/>
    </location>
</feature>
<feature type="compositionally biased region" description="Basic and acidic residues" evidence="3">
    <location>
        <begin position="715"/>
        <end position="725"/>
    </location>
</feature>
<feature type="region of interest" description="Disordered" evidence="3">
    <location>
        <begin position="670"/>
        <end position="725"/>
    </location>
</feature>
<dbReference type="GO" id="GO:0030276">
    <property type="term" value="F:clathrin binding"/>
    <property type="evidence" value="ECO:0000318"/>
    <property type="project" value="GO_Central"/>
</dbReference>
<evidence type="ECO:0000256" key="2">
    <source>
        <dbReference type="SAM" id="Coils"/>
    </source>
</evidence>
<proteinExistence type="predicted"/>
<reference evidence="5 6" key="2">
    <citation type="journal article" date="2017" name="Genome Biol.">
        <title>New reference genome sequences of hot pepper reveal the massive evolution of plant disease-resistance genes by retroduplication.</title>
        <authorList>
            <person name="Kim S."/>
            <person name="Park J."/>
            <person name="Yeom S.I."/>
            <person name="Kim Y.M."/>
            <person name="Seo E."/>
            <person name="Kim K.T."/>
            <person name="Kim M.S."/>
            <person name="Lee J.M."/>
            <person name="Cheong K."/>
            <person name="Shin H.S."/>
            <person name="Kim S.B."/>
            <person name="Han K."/>
            <person name="Lee J."/>
            <person name="Park M."/>
            <person name="Lee H.A."/>
            <person name="Lee H.Y."/>
            <person name="Lee Y."/>
            <person name="Oh S."/>
            <person name="Lee J.H."/>
            <person name="Choi E."/>
            <person name="Choi E."/>
            <person name="Lee S.E."/>
            <person name="Jeon J."/>
            <person name="Kim H."/>
            <person name="Choi G."/>
            <person name="Song H."/>
            <person name="Lee J."/>
            <person name="Lee S.C."/>
            <person name="Kwon J.K."/>
            <person name="Lee H.Y."/>
            <person name="Koo N."/>
            <person name="Hong Y."/>
            <person name="Kim R.W."/>
            <person name="Kang W.H."/>
            <person name="Huh J.H."/>
            <person name="Kang B.C."/>
            <person name="Yang T.J."/>
            <person name="Lee Y.H."/>
            <person name="Bennetzen J.L."/>
            <person name="Choi D."/>
        </authorList>
    </citation>
    <scope>NUCLEOTIDE SEQUENCE [LARGE SCALE GENOMIC DNA]</scope>
    <source>
        <strain evidence="6">cv. CM334</strain>
    </source>
</reference>
<feature type="domain" description="J" evidence="4">
    <location>
        <begin position="1362"/>
        <end position="1426"/>
    </location>
</feature>
<dbReference type="SUPFAM" id="SSF46565">
    <property type="entry name" value="Chaperone J-domain"/>
    <property type="match status" value="1"/>
</dbReference>
<feature type="region of interest" description="Disordered" evidence="3">
    <location>
        <begin position="1222"/>
        <end position="1270"/>
    </location>
</feature>
<organism evidence="5 6">
    <name type="scientific">Capsicum annuum</name>
    <name type="common">Capsicum pepper</name>
    <dbReference type="NCBI Taxonomy" id="4072"/>
    <lineage>
        <taxon>Eukaryota</taxon>
        <taxon>Viridiplantae</taxon>
        <taxon>Streptophyta</taxon>
        <taxon>Embryophyta</taxon>
        <taxon>Tracheophyta</taxon>
        <taxon>Spermatophyta</taxon>
        <taxon>Magnoliopsida</taxon>
        <taxon>eudicotyledons</taxon>
        <taxon>Gunneridae</taxon>
        <taxon>Pentapetalae</taxon>
        <taxon>asterids</taxon>
        <taxon>lamiids</taxon>
        <taxon>Solanales</taxon>
        <taxon>Solanaceae</taxon>
        <taxon>Solanoideae</taxon>
        <taxon>Capsiceae</taxon>
        <taxon>Capsicum</taxon>
    </lineage>
</organism>
<evidence type="ECO:0000259" key="4">
    <source>
        <dbReference type="PROSITE" id="PS50076"/>
    </source>
</evidence>
<dbReference type="Proteomes" id="UP000222542">
    <property type="component" value="Unassembled WGS sequence"/>
</dbReference>
<feature type="compositionally biased region" description="Pro residues" evidence="3">
    <location>
        <begin position="287"/>
        <end position="297"/>
    </location>
</feature>
<dbReference type="InterPro" id="IPR001623">
    <property type="entry name" value="DnaJ_domain"/>
</dbReference>
<dbReference type="PANTHER" id="PTHR23172:SF85">
    <property type="entry name" value="AUXILIN-LIKE PROTEIN 1"/>
    <property type="match status" value="1"/>
</dbReference>
<comment type="caution">
    <text evidence="5">The sequence shown here is derived from an EMBL/GenBank/DDBJ whole genome shotgun (WGS) entry which is preliminary data.</text>
</comment>
<dbReference type="KEGG" id="cann:107860030"/>
<evidence type="ECO:0000313" key="6">
    <source>
        <dbReference type="Proteomes" id="UP000222542"/>
    </source>
</evidence>
<dbReference type="EMBL" id="AYRZ02000002">
    <property type="protein sequence ID" value="PHT91251.1"/>
    <property type="molecule type" value="Genomic_DNA"/>
</dbReference>
<keyword evidence="6" id="KW-1185">Reference proteome</keyword>
<feature type="compositionally biased region" description="Basic and acidic residues" evidence="3">
    <location>
        <begin position="683"/>
        <end position="707"/>
    </location>
</feature>
<dbReference type="STRING" id="4072.A0A1U8FYB5"/>
<dbReference type="OMA" id="DSGWHPI"/>
<sequence>MENMSHSFAKKSNYHGSGFITTPSKSIYDDVFGGPPKFGVPTLAPRYEDYTEIFGGFHSSRASSIPVLDLPVLDEDNDRLSLDVQSCQFDYSEIFGGFNVLDFPLSFEDLVRQSTSGYDSSDEAWSPAQSETLSNESDPSAFSERSPSSSIADVHRSSDDTKQFNMSYHKTFQSSDGVVSNGMTHVAPLHAVPGYAYMVNVSQASGNIEEEEPAGQATHDLNYRVNLSGPVLEDKQFKTSASRNVSSNYIMHGSDSKLPEKYSEASCTPDKPFLTVSDISLRTRPSGLPPPSRPPPAKKGDFDRLNSRFKASNSCAFERKQGDSAQPDFDVEVYASSSAAASSAAIKDAMEKAQAKLRSAKELMERKKQDLKCYTKLHLENGILEERPIKTFDKADMEQSICVGGMEEVFKNNELISGNTEDGEHLKFTGKGEESEQDKPNVSSQQTYKAEGKVAWREGAEFFEVVETCPSCGSPEKVKNESNLLHNMESHDYRLSEADTDRFDHLETCKNVAAKPVPDCIEESEEKMGKWSYQWTNTHQVSKEEDLCGQLEHKETVKAEENLTDVSMSEKHVKVQQEGTSEKLSGSSHKSVEYNGNGQDVHECKATVKLNGGRRRLNDQERCISTDPRHIDIELMAEFEIEECEGGLWDVVVDESGNGQRVNEILKQERKKKLDAVSETEEGAIHWEENSKKPKEDFKSEKNDEKSQVACEQENNEREKELDFKMDPKNQDAKGAFEWEQEDSQFRADLKKKEYEGEQNVSEEVQETEGRRNGTCQGEDGYVEMTEVLEQQDNKRESPLASKLEFENISDEATELEETEQTVVCDVKWDELREPTEDSTPTEMVGSVLKQNTDAEVLEDATVFDCSGQPNFETLLVNKMSKKLEENIGKLEATQSALSCEENERVETELQNCEKESGVGLTKLLPKYGCNSVCERQDLSGHGKDQISRADAIGYTCLNEHLPNYCGARGKASDGLKKTASEIEKHCDQRNGKPPGCLTVNNKGFQSASNKEVTEEKFTANHSNHRYGTNAEGPRVKTNVVQSGTKQEVMEEKLAVHQVAREWATNAKKIGDALAAVLEDVEILSSTDQRAATESAQKKERNSNKIITPEAQRKDERLKKEREIEEEYMRKLEEEREREREREKDRMSVTREALERSYLEARGRVERAAMEKAATDIRHRAMAEARERSSAEQAAKEARLKAERAAVERATAEARQRAFEKTMAEKATQESCERVERSSSEKFSAYSRSTEMRQNSSSDQHAYQSTETSKLRYSYSSAHAGIEGESPQRCKARLERYRRTSERAAKALAEKNMRDLQAQREQAERNRLADTLDAEVKRWSSGKEGNLRALLSTLQYILGPNSGWQPIPLTEVITSAAVKKAYRKATLCVHPDKLQQRGASIHQKYICEKVFDLLKEAWNRFNSEER</sequence>
<dbReference type="PANTHER" id="PTHR23172">
    <property type="entry name" value="AUXILIN/CYCLIN G-ASSOCIATED KINASE-RELATED"/>
    <property type="match status" value="1"/>
</dbReference>
<dbReference type="GO" id="GO:0072318">
    <property type="term" value="P:clathrin coat disassembly"/>
    <property type="evidence" value="ECO:0000318"/>
    <property type="project" value="GO_Central"/>
</dbReference>
<feature type="region of interest" description="Disordered" evidence="3">
    <location>
        <begin position="281"/>
        <end position="304"/>
    </location>
</feature>
<dbReference type="GO" id="GO:0072583">
    <property type="term" value="P:clathrin-dependent endocytosis"/>
    <property type="evidence" value="ECO:0000318"/>
    <property type="project" value="GO_Central"/>
</dbReference>
<evidence type="ECO:0000256" key="1">
    <source>
        <dbReference type="ARBA" id="ARBA00023054"/>
    </source>
</evidence>
<accession>A0A1U8FYB5</accession>
<name>A0A1U8FYB5_CAPAN</name>
<dbReference type="OrthoDB" id="1717591at2759"/>
<dbReference type="SMR" id="A0A1U8FYB5"/>
<feature type="compositionally biased region" description="Polar residues" evidence="3">
    <location>
        <begin position="127"/>
        <end position="136"/>
    </location>
</feature>
<feature type="region of interest" description="Disordered" evidence="3">
    <location>
        <begin position="1088"/>
        <end position="1118"/>
    </location>
</feature>
<feature type="coiled-coil region" evidence="2">
    <location>
        <begin position="1299"/>
        <end position="1326"/>
    </location>
</feature>
<dbReference type="FunFam" id="1.10.287.110:FF:000009">
    <property type="entry name" value="Auxilin-related protein 1"/>
    <property type="match status" value="1"/>
</dbReference>
<feature type="compositionally biased region" description="Basic and acidic residues" evidence="3">
    <location>
        <begin position="422"/>
        <end position="439"/>
    </location>
</feature>
<dbReference type="Gene3D" id="1.10.287.110">
    <property type="entry name" value="DnaJ domain"/>
    <property type="match status" value="1"/>
</dbReference>
<feature type="region of interest" description="Disordered" evidence="3">
    <location>
        <begin position="418"/>
        <end position="447"/>
    </location>
</feature>
<keyword evidence="1 2" id="KW-0175">Coiled coil</keyword>
<evidence type="ECO:0000256" key="3">
    <source>
        <dbReference type="SAM" id="MobiDB-lite"/>
    </source>
</evidence>
<dbReference type="GO" id="GO:0005737">
    <property type="term" value="C:cytoplasm"/>
    <property type="evidence" value="ECO:0000318"/>
    <property type="project" value="GO_Central"/>
</dbReference>
<feature type="compositionally biased region" description="Polar residues" evidence="3">
    <location>
        <begin position="1246"/>
        <end position="1268"/>
    </location>
</feature>